<dbReference type="GO" id="GO:0005886">
    <property type="term" value="C:plasma membrane"/>
    <property type="evidence" value="ECO:0007669"/>
    <property type="project" value="TreeGrafter"/>
</dbReference>
<name>A0A6V8PWT9_9ACTN</name>
<feature type="domain" description="Alanine dehydrogenase/pyridine nucleotide transhydrogenase NAD(H)-binding" evidence="1">
    <location>
        <begin position="1"/>
        <end position="40"/>
    </location>
</feature>
<evidence type="ECO:0000313" key="2">
    <source>
        <dbReference type="EMBL" id="GFP37005.1"/>
    </source>
</evidence>
<protein>
    <submittedName>
        <fullName evidence="2">Alanine dehydrogenase</fullName>
    </submittedName>
</protein>
<dbReference type="PANTHER" id="PTHR42795:SF1">
    <property type="entry name" value="ALANINE DEHYDROGENASE"/>
    <property type="match status" value="1"/>
</dbReference>
<dbReference type="Proteomes" id="UP000561271">
    <property type="component" value="Unassembled WGS sequence"/>
</dbReference>
<dbReference type="Gene3D" id="3.40.50.720">
    <property type="entry name" value="NAD(P)-binding Rossmann-like Domain"/>
    <property type="match status" value="1"/>
</dbReference>
<dbReference type="PANTHER" id="PTHR42795">
    <property type="entry name" value="ALANINE DEHYDROGENASE"/>
    <property type="match status" value="1"/>
</dbReference>
<organism evidence="2 3">
    <name type="scientific">Candidatus Hakubella thermalkaliphila</name>
    <dbReference type="NCBI Taxonomy" id="2754717"/>
    <lineage>
        <taxon>Bacteria</taxon>
        <taxon>Bacillati</taxon>
        <taxon>Actinomycetota</taxon>
        <taxon>Actinomycetota incertae sedis</taxon>
        <taxon>Candidatus Hakubellales</taxon>
        <taxon>Candidatus Hakubellaceae</taxon>
        <taxon>Candidatus Hakubella</taxon>
    </lineage>
</organism>
<evidence type="ECO:0000313" key="3">
    <source>
        <dbReference type="Proteomes" id="UP000561271"/>
    </source>
</evidence>
<accession>A0A6V8PWT9</accession>
<dbReference type="GO" id="GO:0000286">
    <property type="term" value="F:alanine dehydrogenase activity"/>
    <property type="evidence" value="ECO:0007669"/>
    <property type="project" value="TreeGrafter"/>
</dbReference>
<evidence type="ECO:0000259" key="1">
    <source>
        <dbReference type="Pfam" id="PF01262"/>
    </source>
</evidence>
<comment type="caution">
    <text evidence="2">The sequence shown here is derived from an EMBL/GenBank/DDBJ whole genome shotgun (WGS) entry which is preliminary data.</text>
</comment>
<gene>
    <name evidence="2" type="ORF">HKBW3S44_00686</name>
</gene>
<feature type="non-terminal residue" evidence="2">
    <location>
        <position position="1"/>
    </location>
</feature>
<dbReference type="InterPro" id="IPR007698">
    <property type="entry name" value="AlaDH/PNT_NAD(H)-bd"/>
</dbReference>
<proteinExistence type="predicted"/>
<sequence length="55" mass="6062">ANATLPYVLTLASHGIERAAQIDPAIRKGINLWHGKLTHEGVAEAHNLECFRLPF</sequence>
<dbReference type="SUPFAM" id="SSF52283">
    <property type="entry name" value="Formate/glycerate dehydrogenase catalytic domain-like"/>
    <property type="match status" value="1"/>
</dbReference>
<dbReference type="Pfam" id="PF01262">
    <property type="entry name" value="AlaDh_PNT_C"/>
    <property type="match status" value="1"/>
</dbReference>
<reference evidence="2 3" key="1">
    <citation type="journal article" date="2020" name="Front. Microbiol.">
        <title>Single-cell genomics of novel Actinobacteria with the Wood-Ljungdahl pathway discovered in a serpentinizing system.</title>
        <authorList>
            <person name="Merino N."/>
            <person name="Kawai M."/>
            <person name="Boyd E.S."/>
            <person name="Colman D.R."/>
            <person name="McGlynn S.E."/>
            <person name="Nealson K.H."/>
            <person name="Kurokawa K."/>
            <person name="Hongoh Y."/>
        </authorList>
    </citation>
    <scope>NUCLEOTIDE SEQUENCE [LARGE SCALE GENOMIC DNA]</scope>
    <source>
        <strain evidence="2 3">S44</strain>
    </source>
</reference>
<dbReference type="EMBL" id="BLSC01000038">
    <property type="protein sequence ID" value="GFP37005.1"/>
    <property type="molecule type" value="Genomic_DNA"/>
</dbReference>
<dbReference type="AlphaFoldDB" id="A0A6V8PWT9"/>
<dbReference type="GO" id="GO:0006524">
    <property type="term" value="P:alanine catabolic process"/>
    <property type="evidence" value="ECO:0007669"/>
    <property type="project" value="TreeGrafter"/>
</dbReference>